<dbReference type="EMBL" id="VWPR01000466">
    <property type="protein sequence ID" value="NXE23285.1"/>
    <property type="molecule type" value="Genomic_DNA"/>
</dbReference>
<feature type="non-terminal residue" evidence="4">
    <location>
        <position position="631"/>
    </location>
</feature>
<feature type="region of interest" description="Disordered" evidence="1">
    <location>
        <begin position="358"/>
        <end position="396"/>
    </location>
</feature>
<organism evidence="4 5">
    <name type="scientific">Ardeotis kori</name>
    <dbReference type="NCBI Taxonomy" id="89386"/>
    <lineage>
        <taxon>Eukaryota</taxon>
        <taxon>Metazoa</taxon>
        <taxon>Chordata</taxon>
        <taxon>Craniata</taxon>
        <taxon>Vertebrata</taxon>
        <taxon>Euteleostomi</taxon>
        <taxon>Archelosauria</taxon>
        <taxon>Archosauria</taxon>
        <taxon>Dinosauria</taxon>
        <taxon>Saurischia</taxon>
        <taxon>Theropoda</taxon>
        <taxon>Coelurosauria</taxon>
        <taxon>Aves</taxon>
        <taxon>Neognathae</taxon>
        <taxon>Neoaves</taxon>
        <taxon>Otidimorphae</taxon>
        <taxon>Otidiformes</taxon>
        <taxon>Otididae</taxon>
        <taxon>Ardeotis</taxon>
    </lineage>
</organism>
<dbReference type="Pfam" id="PF08397">
    <property type="entry name" value="IMD"/>
    <property type="match status" value="1"/>
</dbReference>
<evidence type="ECO:0000256" key="1">
    <source>
        <dbReference type="SAM" id="MobiDB-lite"/>
    </source>
</evidence>
<comment type="caution">
    <text evidence="4">The sequence shown here is derived from an EMBL/GenBank/DDBJ whole genome shotgun (WGS) entry which is preliminary data.</text>
</comment>
<dbReference type="GO" id="GO:0003779">
    <property type="term" value="F:actin binding"/>
    <property type="evidence" value="ECO:0007669"/>
    <property type="project" value="InterPro"/>
</dbReference>
<evidence type="ECO:0000313" key="4">
    <source>
        <dbReference type="EMBL" id="NXE23285.1"/>
    </source>
</evidence>
<dbReference type="PROSITE" id="PS51082">
    <property type="entry name" value="WH2"/>
    <property type="match status" value="1"/>
</dbReference>
<dbReference type="GO" id="GO:0032233">
    <property type="term" value="P:positive regulation of actin filament bundle assembly"/>
    <property type="evidence" value="ECO:0007669"/>
    <property type="project" value="TreeGrafter"/>
</dbReference>
<dbReference type="PANTHER" id="PTHR15708:SF10">
    <property type="entry name" value="PROTEIN MTSS 1"/>
    <property type="match status" value="1"/>
</dbReference>
<dbReference type="GO" id="GO:0034334">
    <property type="term" value="P:adherens junction maintenance"/>
    <property type="evidence" value="ECO:0007669"/>
    <property type="project" value="TreeGrafter"/>
</dbReference>
<feature type="compositionally biased region" description="Low complexity" evidence="1">
    <location>
        <begin position="487"/>
        <end position="501"/>
    </location>
</feature>
<feature type="region of interest" description="Disordered" evidence="1">
    <location>
        <begin position="186"/>
        <end position="277"/>
    </location>
</feature>
<dbReference type="Gene3D" id="1.20.1270.60">
    <property type="entry name" value="Arfaptin homology (AH) domain/BAR domain"/>
    <property type="match status" value="1"/>
</dbReference>
<feature type="region of interest" description="Disordered" evidence="1">
    <location>
        <begin position="469"/>
        <end position="631"/>
    </location>
</feature>
<feature type="compositionally biased region" description="Polar residues" evidence="1">
    <location>
        <begin position="535"/>
        <end position="549"/>
    </location>
</feature>
<dbReference type="InterPro" id="IPR003124">
    <property type="entry name" value="WH2_dom"/>
</dbReference>
<feature type="compositionally biased region" description="Polar residues" evidence="1">
    <location>
        <begin position="246"/>
        <end position="266"/>
    </location>
</feature>
<evidence type="ECO:0000259" key="3">
    <source>
        <dbReference type="PROSITE" id="PS51338"/>
    </source>
</evidence>
<dbReference type="InterPro" id="IPR013606">
    <property type="entry name" value="I-BAR_dom"/>
</dbReference>
<feature type="region of interest" description="Disordered" evidence="1">
    <location>
        <begin position="71"/>
        <end position="90"/>
    </location>
</feature>
<dbReference type="GO" id="GO:0009898">
    <property type="term" value="C:cytoplasmic side of plasma membrane"/>
    <property type="evidence" value="ECO:0007669"/>
    <property type="project" value="TreeGrafter"/>
</dbReference>
<dbReference type="PROSITE" id="PS51338">
    <property type="entry name" value="IMD"/>
    <property type="match status" value="1"/>
</dbReference>
<feature type="domain" description="IMD" evidence="3">
    <location>
        <begin position="1"/>
        <end position="181"/>
    </location>
</feature>
<dbReference type="AlphaFoldDB" id="A0A7K8L6K8"/>
<accession>A0A7K8L6K8</accession>
<dbReference type="GO" id="GO:0015629">
    <property type="term" value="C:actin cytoskeleton"/>
    <property type="evidence" value="ECO:0007669"/>
    <property type="project" value="TreeGrafter"/>
</dbReference>
<evidence type="ECO:0000313" key="5">
    <source>
        <dbReference type="Proteomes" id="UP000560386"/>
    </source>
</evidence>
<name>A0A7K8L6K8_9AVES</name>
<proteinExistence type="predicted"/>
<feature type="non-terminal residue" evidence="4">
    <location>
        <position position="1"/>
    </location>
</feature>
<feature type="compositionally biased region" description="Low complexity" evidence="1">
    <location>
        <begin position="186"/>
        <end position="236"/>
    </location>
</feature>
<dbReference type="SUPFAM" id="SSF103657">
    <property type="entry name" value="BAR/IMD domain-like"/>
    <property type="match status" value="1"/>
</dbReference>
<dbReference type="Pfam" id="PF02205">
    <property type="entry name" value="WH2"/>
    <property type="match status" value="1"/>
</dbReference>
<keyword evidence="5" id="KW-1185">Reference proteome</keyword>
<feature type="domain" description="WH2" evidence="2">
    <location>
        <begin position="603"/>
        <end position="620"/>
    </location>
</feature>
<reference evidence="4 5" key="1">
    <citation type="submission" date="2019-09" db="EMBL/GenBank/DDBJ databases">
        <title>Bird 10,000 Genomes (B10K) Project - Family phase.</title>
        <authorList>
            <person name="Zhang G."/>
        </authorList>
    </citation>
    <scope>NUCLEOTIDE SEQUENCE [LARGE SCALE GENOMIC DNA]</scope>
    <source>
        <strain evidence="4">B10K-CU-031-01</strain>
        <tissue evidence="4">Muscle</tissue>
    </source>
</reference>
<protein>
    <submittedName>
        <fullName evidence="4">MTSS1 protein</fullName>
    </submittedName>
</protein>
<gene>
    <name evidence="4" type="primary">Mtss1</name>
    <name evidence="4" type="ORF">ARDKOR_R03831</name>
</gene>
<dbReference type="Proteomes" id="UP000560386">
    <property type="component" value="Unassembled WGS sequence"/>
</dbReference>
<dbReference type="InterPro" id="IPR030127">
    <property type="entry name" value="MTSS1/MTSS2"/>
</dbReference>
<feature type="region of interest" description="Disordered" evidence="1">
    <location>
        <begin position="416"/>
        <end position="440"/>
    </location>
</feature>
<sequence>GGTREIGSALTRMCMRHRSIESKLRQFSSALIDCLINPLQEQMEEWKKVANQLDKDHAKEYKKARQEIKKKSSDTLKLQKKAKKGRGDIQPQLDSALQDVNDKYLLLEETEKQAVRKALIEERGRFCTFISMLRPVIEEEISMLGEITHLQTISDDLKSLTMDPHKLPSSSEQVILDLKGSDYSWSYQTPPSSPSTTMSRKSSVCSSLNSVNSSDSRSSGSHSHSPSSHYRYRSSNLPQQAPMRLSSVSSHDSGFMSQDAFQSKSPSPMPPEAPNQLSNGFYHCSLSSDPSVASVGAGPFPHFPPVSRAWTRAPSALLPDYVHYYTIGPGMLPSSKIPSWKDWAKPGPYDQPMVNTLQRRKEKREPDVNGGAQSGPPVPPEEAQRPRSMTVSAATRGEEMEACEELALALTRGLQLDTQRSSRDSLQCSSGYSTQTTTPCCSEDTIPSQGLPTTLGPVIVTPGVATIRRTPSTKPSVRRGTIGGGPIPIKTPVIPVKTPTVPDIPGGLPGTLAGTEECPEQSPESPAAGDGGQGVTSMPSSSWSGQASVNPPPSQKLSAADEQRQAVPESEGEECDRDGVSTLAPPGQPELDPGELSPGDVPQGEDMLNAIRRGVKLKKTTTNDRSAPRIS</sequence>
<dbReference type="CDD" id="cd22060">
    <property type="entry name" value="WH2_MTSS1"/>
    <property type="match status" value="1"/>
</dbReference>
<dbReference type="GO" id="GO:0005543">
    <property type="term" value="F:phospholipid binding"/>
    <property type="evidence" value="ECO:0007669"/>
    <property type="project" value="TreeGrafter"/>
</dbReference>
<dbReference type="InterPro" id="IPR027267">
    <property type="entry name" value="AH/BAR_dom_sf"/>
</dbReference>
<dbReference type="PANTHER" id="PTHR15708">
    <property type="entry name" value="ACTIN BUNDLING/MISSING IN METASTASIS-RELATED"/>
    <property type="match status" value="1"/>
</dbReference>
<dbReference type="FunFam" id="1.20.1270.60:FF:000066">
    <property type="entry name" value="Metastasis suppressor protein 1"/>
    <property type="match status" value="1"/>
</dbReference>
<dbReference type="GO" id="GO:0007009">
    <property type="term" value="P:plasma membrane organization"/>
    <property type="evidence" value="ECO:0007669"/>
    <property type="project" value="InterPro"/>
</dbReference>
<evidence type="ECO:0000259" key="2">
    <source>
        <dbReference type="PROSITE" id="PS51082"/>
    </source>
</evidence>